<accession>A0AAE1E1W7</accession>
<comment type="caution">
    <text evidence="2">The sequence shown here is derived from an EMBL/GenBank/DDBJ whole genome shotgun (WGS) entry which is preliminary data.</text>
</comment>
<feature type="region of interest" description="Disordered" evidence="1">
    <location>
        <begin position="1"/>
        <end position="41"/>
    </location>
</feature>
<sequence length="146" mass="16939">MSHKRFCPNPNPARPSGPGSTLNPMLQPQPRRNIDGTNGQGESLRLARRTVVITLSISYNSRLSKELNYYVHAVCLYLAMARWRLRFKRRSVAEQNRLEAQRRRDKKPQGLRCTWRGTDFSNKFTEVERCMRVVAQLACYGQVTRV</sequence>
<proteinExistence type="predicted"/>
<keyword evidence="3" id="KW-1185">Reference proteome</keyword>
<organism evidence="2 3">
    <name type="scientific">Elysia crispata</name>
    <name type="common">lettuce slug</name>
    <dbReference type="NCBI Taxonomy" id="231223"/>
    <lineage>
        <taxon>Eukaryota</taxon>
        <taxon>Metazoa</taxon>
        <taxon>Spiralia</taxon>
        <taxon>Lophotrochozoa</taxon>
        <taxon>Mollusca</taxon>
        <taxon>Gastropoda</taxon>
        <taxon>Heterobranchia</taxon>
        <taxon>Euthyneura</taxon>
        <taxon>Panpulmonata</taxon>
        <taxon>Sacoglossa</taxon>
        <taxon>Placobranchoidea</taxon>
        <taxon>Plakobranchidae</taxon>
        <taxon>Elysia</taxon>
    </lineage>
</organism>
<name>A0AAE1E1W7_9GAST</name>
<evidence type="ECO:0000256" key="1">
    <source>
        <dbReference type="SAM" id="MobiDB-lite"/>
    </source>
</evidence>
<dbReference type="EMBL" id="JAWDGP010001473">
    <property type="protein sequence ID" value="KAK3791309.1"/>
    <property type="molecule type" value="Genomic_DNA"/>
</dbReference>
<evidence type="ECO:0000313" key="3">
    <source>
        <dbReference type="Proteomes" id="UP001283361"/>
    </source>
</evidence>
<protein>
    <submittedName>
        <fullName evidence="2">Uncharacterized protein</fullName>
    </submittedName>
</protein>
<dbReference type="AlphaFoldDB" id="A0AAE1E1W7"/>
<evidence type="ECO:0000313" key="2">
    <source>
        <dbReference type="EMBL" id="KAK3791309.1"/>
    </source>
</evidence>
<gene>
    <name evidence="2" type="ORF">RRG08_012496</name>
</gene>
<dbReference type="Proteomes" id="UP001283361">
    <property type="component" value="Unassembled WGS sequence"/>
</dbReference>
<reference evidence="2" key="1">
    <citation type="journal article" date="2023" name="G3 (Bethesda)">
        <title>A reference genome for the long-term kleptoplast-retaining sea slug Elysia crispata morphotype clarki.</title>
        <authorList>
            <person name="Eastman K.E."/>
            <person name="Pendleton A.L."/>
            <person name="Shaikh M.A."/>
            <person name="Suttiyut T."/>
            <person name="Ogas R."/>
            <person name="Tomko P."/>
            <person name="Gavelis G."/>
            <person name="Widhalm J.R."/>
            <person name="Wisecaver J.H."/>
        </authorList>
    </citation>
    <scope>NUCLEOTIDE SEQUENCE</scope>
    <source>
        <strain evidence="2">ECLA1</strain>
    </source>
</reference>